<evidence type="ECO:0000256" key="8">
    <source>
        <dbReference type="ARBA" id="ARBA00022723"/>
    </source>
</evidence>
<sequence length="1512" mass="164076">MIFSAIPSAQGLYDPNAERDACGVAMVADTLGRRSHAIVVDALTALANLEHRGAAGAEPTSGDGAGILLQIPDEFLRESVDFDLPERGSYAAGTAFLPAEPGDRAKAVALAERIAEEEGLEVLGWREVPVDPERADIGPTARSVMPHFAMLFVKGVAGESGIALDRLAFALRKRVEHETATAQVGAYFPSLSARTVVYKGMLTTTQLPAFFPDLRDERLASAIALVHSRFSTNTFPSWPLAHPFRYVAHNGEINTVRGNRNRMRAREALLASDLVPGDLSRLFPICHPDGSDSASFDEVLELLHLGGRSLPHAVLMMIPEAWENHASMDAGRRAFYEFHASLMEPWDGPACVTFTDGTLVGAVLDRNGLRPARWWQTADGRVVLASETGVLDVPADQVVAKGRLQPGRMFLVDTEQGRIVEDEEFKSALAAELPYEEWLHAGLLSLEELPDREHVVQSHESVLRRQLTFGYTEEELRILLAPMSVGGMEPLASMGTDTPVAALSQRPRLLYDYFVQNFAQVTNPPLDAIREEIVTSVSRVMGPEQNLLDPSPVSCRHIKLAYPVIDNDELAKLIHVNDDGDLPGFACTVLSGLYDVDGGGEALREAIERVRREASEAIAAGARTLVLSDRDSDHRLAPIPSLLLVSAVHHHLVRTKERLRVALVVETGDAREVHHIAALLGYGAAAVNPYLAFETIEDLVRQGAISGIEPRKAIRNYVKALVKGTLKIMSKMGISTVGAYTAAQVFEAVGLSTGLLDEYFTGTVSKLGGAGLDVLAKEVALRHRRAHPDNPTDRVHRRLEVGGEYSYRREGELHLFTPETVFLLQHAAKTRKADVYRRYTEEVEQLARQGGTLRGLFSFRTEGRTPIPIDEVEPVSAIVKRFNTGAMSYGSISAEAHETLAIAMNRLGGRSNSGEGGEDPERLHDPERRSAVKQVASGRFGVTSEYLVNASDIQIKMAQGAKPGEGGQLPGYKVYPWIARTRHSTPGVGLISPPPHHDIYSIEDLAQLIHDLKNANEQARVHVKLVSALGVGTVAAGVAKAHADVVLVSGHDGGTGASPMNSLKHAGTPWEIGLAETQQTLLLNGLRDRITVQVDGAMRTGRDVMVAALLGAEEFGFATAPLIVAGCVMMRVCHLDTCPVGVATQNPELRKRYTGQADHVVNFFEFVAQEVREHLAALGFRTIDEAVGHAELLRTDEAIEHWKADGLDLTPVFAVPETPYRTAKRRVRDQDHGLDQALDRTLIQLAEAALEDAHPVRLELPLRNVNRTVGTLLGAEVTRRFGGDGLPDDTIHVQFTGSAGQSLGAFLPRGVTLEMIGDANDYVGKGLSGGRIVVRPHPDALFAAERQVIAGNVIGYGATAGELFLRGRVGERFCVRNSGALAVSEGVGDHAFEYMTGGRAVVLGPTGRNLAAGMSGGIAFVLDLDPKAVNKEMVELQRPSGDDLRWLREVVERHHQLTGSAVAASLLGDWPRRSAVFTKVMPRDYQRVLEAMRLARAEGRDVDQAIMEASRG</sequence>
<dbReference type="SUPFAM" id="SSF51395">
    <property type="entry name" value="FMN-linked oxidoreductases"/>
    <property type="match status" value="1"/>
</dbReference>
<dbReference type="FunFam" id="3.60.20.10:FF:000001">
    <property type="entry name" value="Glutamate synthase, large subunit"/>
    <property type="match status" value="1"/>
</dbReference>
<evidence type="ECO:0000313" key="20">
    <source>
        <dbReference type="Proteomes" id="UP000002213"/>
    </source>
</evidence>
<feature type="region of interest" description="Disordered" evidence="17">
    <location>
        <begin position="907"/>
        <end position="928"/>
    </location>
</feature>
<evidence type="ECO:0000256" key="7">
    <source>
        <dbReference type="ARBA" id="ARBA00022643"/>
    </source>
</evidence>
<accession>C6WCC0</accession>
<dbReference type="Pfam" id="PF04898">
    <property type="entry name" value="Glu_syn_central"/>
    <property type="match status" value="1"/>
</dbReference>
<comment type="similarity">
    <text evidence="4">Belongs to the glutamate synthase family.</text>
</comment>
<dbReference type="OrthoDB" id="9758182at2"/>
<comment type="cofactor">
    <cofactor evidence="2">
        <name>[3Fe-4S] cluster</name>
        <dbReference type="ChEBI" id="CHEBI:21137"/>
    </cofactor>
</comment>
<evidence type="ECO:0000256" key="15">
    <source>
        <dbReference type="ARBA" id="ARBA00023291"/>
    </source>
</evidence>
<dbReference type="FunFam" id="3.20.20.70:FF:000053">
    <property type="entry name" value="Glutamate synthase large subunit"/>
    <property type="match status" value="1"/>
</dbReference>
<evidence type="ECO:0000256" key="11">
    <source>
        <dbReference type="ARBA" id="ARBA00023002"/>
    </source>
</evidence>
<keyword evidence="10" id="KW-0315">Glutamine amidotransferase</keyword>
<dbReference type="KEGG" id="ami:Amir_5693"/>
<dbReference type="FunFam" id="2.160.20.60:FF:000001">
    <property type="entry name" value="Glutamate synthase, large subunit"/>
    <property type="match status" value="1"/>
</dbReference>
<dbReference type="GO" id="GO:0016041">
    <property type="term" value="F:glutamate synthase (ferredoxin) activity"/>
    <property type="evidence" value="ECO:0007669"/>
    <property type="project" value="UniProtKB-EC"/>
</dbReference>
<dbReference type="CDD" id="cd02808">
    <property type="entry name" value="GltS_FMN"/>
    <property type="match status" value="1"/>
</dbReference>
<evidence type="ECO:0000256" key="16">
    <source>
        <dbReference type="ARBA" id="ARBA00029440"/>
    </source>
</evidence>
<dbReference type="EMBL" id="CP001630">
    <property type="protein sequence ID" value="ACU39508.1"/>
    <property type="molecule type" value="Genomic_DNA"/>
</dbReference>
<dbReference type="InterPro" id="IPR013785">
    <property type="entry name" value="Aldolase_TIM"/>
</dbReference>
<name>C6WCC0_ACTMD</name>
<dbReference type="EC" id="1.4.7.1" evidence="19"/>
<reference evidence="19 20" key="1">
    <citation type="journal article" date="2009" name="Stand. Genomic Sci.">
        <title>Complete genome sequence of Actinosynnema mirum type strain (101).</title>
        <authorList>
            <person name="Land M."/>
            <person name="Lapidus A."/>
            <person name="Mayilraj S."/>
            <person name="Chen F."/>
            <person name="Copeland A."/>
            <person name="Del Rio T.G."/>
            <person name="Nolan M."/>
            <person name="Lucas S."/>
            <person name="Tice H."/>
            <person name="Cheng J.F."/>
            <person name="Chertkov O."/>
            <person name="Bruce D."/>
            <person name="Goodwin L."/>
            <person name="Pitluck S."/>
            <person name="Rohde M."/>
            <person name="Goker M."/>
            <person name="Pati A."/>
            <person name="Ivanova N."/>
            <person name="Mavromatis K."/>
            <person name="Chen A."/>
            <person name="Palaniappan K."/>
            <person name="Hauser L."/>
            <person name="Chang Y.J."/>
            <person name="Jeffries C.C."/>
            <person name="Brettin T."/>
            <person name="Detter J.C."/>
            <person name="Han C."/>
            <person name="Chain P."/>
            <person name="Tindall B.J."/>
            <person name="Bristow J."/>
            <person name="Eisen J.A."/>
            <person name="Markowitz V."/>
            <person name="Hugenholtz P."/>
            <person name="Kyrpides N.C."/>
            <person name="Klenk H.P."/>
        </authorList>
    </citation>
    <scope>NUCLEOTIDE SEQUENCE [LARGE SCALE GENOMIC DNA]</scope>
    <source>
        <strain evidence="20">ATCC 29888 / DSM 43827 / JCM 3225 / NBRC 14064 / NCIMB 13271 / NRRL B-12336 / IMRU 3971 / 101</strain>
    </source>
</reference>
<dbReference type="SUPFAM" id="SSF56235">
    <property type="entry name" value="N-terminal nucleophile aminohydrolases (Ntn hydrolases)"/>
    <property type="match status" value="1"/>
</dbReference>
<dbReference type="PANTHER" id="PTHR11938:SF133">
    <property type="entry name" value="GLUTAMATE SYNTHASE (NADH)"/>
    <property type="match status" value="1"/>
</dbReference>
<dbReference type="MEROPS" id="C44.003"/>
<gene>
    <name evidence="19" type="ordered locus">Amir_5693</name>
</gene>
<dbReference type="SUPFAM" id="SSF69336">
    <property type="entry name" value="Alpha subunit of glutamate synthase, C-terminal domain"/>
    <property type="match status" value="1"/>
</dbReference>
<dbReference type="InterPro" id="IPR050711">
    <property type="entry name" value="ET-N_metabolism_enzyme"/>
</dbReference>
<protein>
    <submittedName>
        <fullName evidence="19">Glutamate synthase (Ferredoxin)</fullName>
        <ecNumber evidence="19">1.4.7.1</ecNumber>
    </submittedName>
</protein>
<dbReference type="InterPro" id="IPR002489">
    <property type="entry name" value="Glu_synth_asu_C"/>
</dbReference>
<keyword evidence="13" id="KW-0411">Iron-sulfur</keyword>
<evidence type="ECO:0000313" key="19">
    <source>
        <dbReference type="EMBL" id="ACU39508.1"/>
    </source>
</evidence>
<evidence type="ECO:0000256" key="6">
    <source>
        <dbReference type="ARBA" id="ARBA00022630"/>
    </source>
</evidence>
<keyword evidence="20" id="KW-1185">Reference proteome</keyword>
<evidence type="ECO:0000256" key="3">
    <source>
        <dbReference type="ARBA" id="ARBA00001974"/>
    </source>
</evidence>
<dbReference type="GO" id="GO:0019676">
    <property type="term" value="P:ammonia assimilation cycle"/>
    <property type="evidence" value="ECO:0007669"/>
    <property type="project" value="TreeGrafter"/>
</dbReference>
<dbReference type="CDD" id="cd00982">
    <property type="entry name" value="gltB_C"/>
    <property type="match status" value="1"/>
</dbReference>
<dbReference type="InterPro" id="IPR006982">
    <property type="entry name" value="Glu_synth_centr_N"/>
</dbReference>
<comment type="cofactor">
    <cofactor evidence="1">
        <name>FMN</name>
        <dbReference type="ChEBI" id="CHEBI:58210"/>
    </cofactor>
</comment>
<keyword evidence="15" id="KW-0003">3Fe-4S</keyword>
<dbReference type="InterPro" id="IPR029055">
    <property type="entry name" value="Ntn_hydrolases_N"/>
</dbReference>
<dbReference type="HOGENOM" id="CLU_000422_8_2_11"/>
<dbReference type="InterPro" id="IPR017932">
    <property type="entry name" value="GATase_2_dom"/>
</dbReference>
<dbReference type="GO" id="GO:0046872">
    <property type="term" value="F:metal ion binding"/>
    <property type="evidence" value="ECO:0007669"/>
    <property type="project" value="UniProtKB-KW"/>
</dbReference>
<keyword evidence="12" id="KW-0408">Iron</keyword>
<keyword evidence="6" id="KW-0285">Flavoprotein</keyword>
<dbReference type="InterPro" id="IPR002932">
    <property type="entry name" value="Glu_synthdom"/>
</dbReference>
<dbReference type="Pfam" id="PF00310">
    <property type="entry name" value="GATase_2"/>
    <property type="match status" value="1"/>
</dbReference>
<dbReference type="Pfam" id="PF01645">
    <property type="entry name" value="Glu_synthase"/>
    <property type="match status" value="1"/>
</dbReference>
<dbReference type="NCBIfam" id="NF008730">
    <property type="entry name" value="PRK11750.1"/>
    <property type="match status" value="1"/>
</dbReference>
<dbReference type="InterPro" id="IPR036485">
    <property type="entry name" value="Glu_synth_asu_C_sf"/>
</dbReference>
<dbReference type="Gene3D" id="3.60.20.10">
    <property type="entry name" value="Glutamine Phosphoribosylpyrophosphate, subunit 1, domain 1"/>
    <property type="match status" value="1"/>
</dbReference>
<dbReference type="eggNOG" id="COG0070">
    <property type="taxonomic scope" value="Bacteria"/>
</dbReference>
<keyword evidence="5" id="KW-0028">Amino-acid biosynthesis</keyword>
<organism evidence="19 20">
    <name type="scientific">Actinosynnema mirum (strain ATCC 29888 / DSM 43827 / JCM 3225 / NBRC 14064 / NCIMB 13271 / NRRL B-12336 / IMRU 3971 / 101)</name>
    <dbReference type="NCBI Taxonomy" id="446462"/>
    <lineage>
        <taxon>Bacteria</taxon>
        <taxon>Bacillati</taxon>
        <taxon>Actinomycetota</taxon>
        <taxon>Actinomycetes</taxon>
        <taxon>Pseudonocardiales</taxon>
        <taxon>Pseudonocardiaceae</taxon>
        <taxon>Actinosynnema</taxon>
    </lineage>
</organism>
<keyword evidence="14" id="KW-0314">Glutamate biosynthesis</keyword>
<dbReference type="FunFam" id="3.20.20.70:FF:000031">
    <property type="entry name" value="Glutamate synthase 1 [NADH]"/>
    <property type="match status" value="1"/>
</dbReference>
<evidence type="ECO:0000256" key="17">
    <source>
        <dbReference type="SAM" id="MobiDB-lite"/>
    </source>
</evidence>
<comment type="pathway">
    <text evidence="16">Amino-acid biosynthesis.</text>
</comment>
<keyword evidence="11 19" id="KW-0560">Oxidoreductase</keyword>
<evidence type="ECO:0000256" key="2">
    <source>
        <dbReference type="ARBA" id="ARBA00001927"/>
    </source>
</evidence>
<dbReference type="Pfam" id="PF01493">
    <property type="entry name" value="GXGXG"/>
    <property type="match status" value="1"/>
</dbReference>
<dbReference type="GO" id="GO:0006537">
    <property type="term" value="P:glutamate biosynthetic process"/>
    <property type="evidence" value="ECO:0007669"/>
    <property type="project" value="UniProtKB-KW"/>
</dbReference>
<dbReference type="Gene3D" id="2.160.20.60">
    <property type="entry name" value="Glutamate synthase, alpha subunit, C-terminal domain"/>
    <property type="match status" value="1"/>
</dbReference>
<dbReference type="PANTHER" id="PTHR11938">
    <property type="entry name" value="FAD NADPH DEHYDROGENASE/OXIDOREDUCTASE"/>
    <property type="match status" value="1"/>
</dbReference>
<evidence type="ECO:0000256" key="9">
    <source>
        <dbReference type="ARBA" id="ARBA00022827"/>
    </source>
</evidence>
<feature type="domain" description="Glutamine amidotransferase type-2" evidence="18">
    <location>
        <begin position="22"/>
        <end position="415"/>
    </location>
</feature>
<feature type="compositionally biased region" description="Basic and acidic residues" evidence="17">
    <location>
        <begin position="919"/>
        <end position="928"/>
    </location>
</feature>
<dbReference type="eggNOG" id="COG0069">
    <property type="taxonomic scope" value="Bacteria"/>
</dbReference>
<dbReference type="CDD" id="cd00713">
    <property type="entry name" value="GltS"/>
    <property type="match status" value="1"/>
</dbReference>
<dbReference type="RefSeq" id="WP_015804393.1">
    <property type="nucleotide sequence ID" value="NC_013093.1"/>
</dbReference>
<dbReference type="eggNOG" id="COG0067">
    <property type="taxonomic scope" value="Bacteria"/>
</dbReference>
<evidence type="ECO:0000256" key="12">
    <source>
        <dbReference type="ARBA" id="ARBA00023004"/>
    </source>
</evidence>
<keyword evidence="7" id="KW-0288">FMN</keyword>
<evidence type="ECO:0000256" key="1">
    <source>
        <dbReference type="ARBA" id="ARBA00001917"/>
    </source>
</evidence>
<evidence type="ECO:0000256" key="5">
    <source>
        <dbReference type="ARBA" id="ARBA00022605"/>
    </source>
</evidence>
<keyword evidence="8" id="KW-0479">Metal-binding</keyword>
<dbReference type="STRING" id="446462.Amir_5693"/>
<evidence type="ECO:0000256" key="14">
    <source>
        <dbReference type="ARBA" id="ARBA00023164"/>
    </source>
</evidence>
<dbReference type="GO" id="GO:0051538">
    <property type="term" value="F:3 iron, 4 sulfur cluster binding"/>
    <property type="evidence" value="ECO:0007669"/>
    <property type="project" value="UniProtKB-KW"/>
</dbReference>
<evidence type="ECO:0000256" key="13">
    <source>
        <dbReference type="ARBA" id="ARBA00023014"/>
    </source>
</evidence>
<dbReference type="Gene3D" id="3.20.20.70">
    <property type="entry name" value="Aldolase class I"/>
    <property type="match status" value="2"/>
</dbReference>
<evidence type="ECO:0000256" key="4">
    <source>
        <dbReference type="ARBA" id="ARBA00009716"/>
    </source>
</evidence>
<dbReference type="Proteomes" id="UP000002213">
    <property type="component" value="Chromosome"/>
</dbReference>
<dbReference type="PROSITE" id="PS51278">
    <property type="entry name" value="GATASE_TYPE_2"/>
    <property type="match status" value="1"/>
</dbReference>
<keyword evidence="9" id="KW-0274">FAD</keyword>
<comment type="cofactor">
    <cofactor evidence="3">
        <name>FAD</name>
        <dbReference type="ChEBI" id="CHEBI:57692"/>
    </cofactor>
</comment>
<proteinExistence type="inferred from homology"/>
<evidence type="ECO:0000259" key="18">
    <source>
        <dbReference type="PROSITE" id="PS51278"/>
    </source>
</evidence>
<evidence type="ECO:0000256" key="10">
    <source>
        <dbReference type="ARBA" id="ARBA00022962"/>
    </source>
</evidence>